<evidence type="ECO:0000259" key="1">
    <source>
        <dbReference type="Pfam" id="PF14534"/>
    </source>
</evidence>
<keyword evidence="3" id="KW-1185">Reference proteome</keyword>
<evidence type="ECO:0000313" key="2">
    <source>
        <dbReference type="EMBL" id="BDG01128.1"/>
    </source>
</evidence>
<reference evidence="3" key="1">
    <citation type="journal article" date="2022" name="Int. J. Syst. Evol. Microbiol.">
        <title>Anaeromyxobacter oryzae sp. nov., Anaeromyxobacter diazotrophicus sp. nov. and Anaeromyxobacter paludicola sp. nov., isolated from paddy soils.</title>
        <authorList>
            <person name="Itoh H."/>
            <person name="Xu Z."/>
            <person name="Mise K."/>
            <person name="Masuda Y."/>
            <person name="Ushijima N."/>
            <person name="Hayakawa C."/>
            <person name="Shiratori Y."/>
            <person name="Senoo K."/>
        </authorList>
    </citation>
    <scope>NUCLEOTIDE SEQUENCE [LARGE SCALE GENOMIC DNA]</scope>
    <source>
        <strain evidence="3">Red232</strain>
    </source>
</reference>
<dbReference type="EMBL" id="AP025591">
    <property type="protein sequence ID" value="BDG01128.1"/>
    <property type="molecule type" value="Genomic_DNA"/>
</dbReference>
<dbReference type="SUPFAM" id="SSF54427">
    <property type="entry name" value="NTF2-like"/>
    <property type="match status" value="1"/>
</dbReference>
<proteinExistence type="predicted"/>
<accession>A0ABM7WNT9</accession>
<dbReference type="InterPro" id="IPR032710">
    <property type="entry name" value="NTF2-like_dom_sf"/>
</dbReference>
<name>A0ABM7WNT9_9BACT</name>
<sequence>MELTRRLVDLEDRFWASAGDPEFYRRALAANAVMVFPHPARVLDRDGAIGAVATTKPWTSWALEDRRAVRLSESTAVLTYRALARREGQAPYAALVTSVYVEEDGAWKLAVHQQTPVPAP</sequence>
<dbReference type="InterPro" id="IPR027843">
    <property type="entry name" value="DUF4440"/>
</dbReference>
<gene>
    <name evidence="2" type="ORF">AMOR_01240</name>
</gene>
<evidence type="ECO:0000313" key="3">
    <source>
        <dbReference type="Proteomes" id="UP001162891"/>
    </source>
</evidence>
<organism evidence="2 3">
    <name type="scientific">Anaeromyxobacter oryzae</name>
    <dbReference type="NCBI Taxonomy" id="2918170"/>
    <lineage>
        <taxon>Bacteria</taxon>
        <taxon>Pseudomonadati</taxon>
        <taxon>Myxococcota</taxon>
        <taxon>Myxococcia</taxon>
        <taxon>Myxococcales</taxon>
        <taxon>Cystobacterineae</taxon>
        <taxon>Anaeromyxobacteraceae</taxon>
        <taxon>Anaeromyxobacter</taxon>
    </lineage>
</organism>
<protein>
    <recommendedName>
        <fullName evidence="1">DUF4440 domain-containing protein</fullName>
    </recommendedName>
</protein>
<dbReference type="Pfam" id="PF14534">
    <property type="entry name" value="DUF4440"/>
    <property type="match status" value="1"/>
</dbReference>
<dbReference type="Gene3D" id="3.10.450.50">
    <property type="match status" value="1"/>
</dbReference>
<dbReference type="Proteomes" id="UP001162891">
    <property type="component" value="Chromosome"/>
</dbReference>
<dbReference type="RefSeq" id="WP_248357525.1">
    <property type="nucleotide sequence ID" value="NZ_AP025591.1"/>
</dbReference>
<feature type="domain" description="DUF4440" evidence="1">
    <location>
        <begin position="17"/>
        <end position="109"/>
    </location>
</feature>